<feature type="domain" description="ABC transporter" evidence="8">
    <location>
        <begin position="6"/>
        <end position="257"/>
    </location>
</feature>
<keyword evidence="3" id="KW-0813">Transport</keyword>
<evidence type="ECO:0000256" key="6">
    <source>
        <dbReference type="ARBA" id="ARBA00022840"/>
    </source>
</evidence>
<keyword evidence="4" id="KW-1003">Cell membrane</keyword>
<evidence type="ECO:0000256" key="4">
    <source>
        <dbReference type="ARBA" id="ARBA00022475"/>
    </source>
</evidence>
<evidence type="ECO:0000313" key="9">
    <source>
        <dbReference type="EMBL" id="EKN71659.1"/>
    </source>
</evidence>
<dbReference type="PANTHER" id="PTHR43297">
    <property type="entry name" value="OLIGOPEPTIDE TRANSPORT ATP-BINDING PROTEIN APPD"/>
    <property type="match status" value="1"/>
</dbReference>
<dbReference type="FunFam" id="3.40.50.300:FF:000016">
    <property type="entry name" value="Oligopeptide ABC transporter ATP-binding component"/>
    <property type="match status" value="1"/>
</dbReference>
<dbReference type="InterPro" id="IPR003439">
    <property type="entry name" value="ABC_transporter-like_ATP-bd"/>
</dbReference>
<dbReference type="InterPro" id="IPR027417">
    <property type="entry name" value="P-loop_NTPase"/>
</dbReference>
<dbReference type="SUPFAM" id="SSF52540">
    <property type="entry name" value="P-loop containing nucleoside triphosphate hydrolases"/>
    <property type="match status" value="1"/>
</dbReference>
<reference evidence="9 10" key="1">
    <citation type="journal article" date="2012" name="Front. Microbiol.">
        <title>Redundancy and modularity in membrane-associated dissimilatory nitrate reduction in Bacillus.</title>
        <authorList>
            <person name="Heylen K."/>
            <person name="Keltjens J."/>
        </authorList>
    </citation>
    <scope>NUCLEOTIDE SEQUENCE [LARGE SCALE GENOMIC DNA]</scope>
    <source>
        <strain evidence="10">LMG 21833T</strain>
    </source>
</reference>
<sequence>MSKALLEIKELRTHFFSDQRVVKAVDGVTIKVGEGEVVGIVGESGCGKSVTSLSIMRILKDTPGKIVGGEIEFEGRDLIKLSEKEMRAIRGNEIAMIFQEPMTSLNPVYTIGKQLVEVIQLHLKKNQQEAKGHAIHMLELVGIPRAQEIMNEYPHQLSGGMRQRVMIAMAMSCQPKLLIADEPTTALDVTIQAQILDLMREIRKENNSSILLITHDLGVVAEMCDRVVIMYAGKVVEESDVYTIFENPKHPYTKGLLDSIPKLGVKNVRLASISGNVPAPDEMPKGCKFAPRCPNAMKECWEREPELKALDENHTARCWLYEEKEAQ</sequence>
<dbReference type="PATRIC" id="fig|1117379.3.peg.126"/>
<dbReference type="OrthoDB" id="9802264at2"/>
<evidence type="ECO:0000256" key="2">
    <source>
        <dbReference type="ARBA" id="ARBA00005417"/>
    </source>
</evidence>
<dbReference type="Proteomes" id="UP000006316">
    <property type="component" value="Unassembled WGS sequence"/>
</dbReference>
<organism evidence="9 10">
    <name type="scientific">Neobacillus bataviensis LMG 21833</name>
    <dbReference type="NCBI Taxonomy" id="1117379"/>
    <lineage>
        <taxon>Bacteria</taxon>
        <taxon>Bacillati</taxon>
        <taxon>Bacillota</taxon>
        <taxon>Bacilli</taxon>
        <taxon>Bacillales</taxon>
        <taxon>Bacillaceae</taxon>
        <taxon>Neobacillus</taxon>
    </lineage>
</organism>
<dbReference type="GO" id="GO:0015833">
    <property type="term" value="P:peptide transport"/>
    <property type="evidence" value="ECO:0007669"/>
    <property type="project" value="InterPro"/>
</dbReference>
<comment type="subcellular location">
    <subcellularLocation>
        <location evidence="1">Cell membrane</location>
        <topology evidence="1">Peripheral membrane protein</topology>
    </subcellularLocation>
</comment>
<dbReference type="GO" id="GO:0005524">
    <property type="term" value="F:ATP binding"/>
    <property type="evidence" value="ECO:0007669"/>
    <property type="project" value="UniProtKB-KW"/>
</dbReference>
<evidence type="ECO:0000259" key="8">
    <source>
        <dbReference type="PROSITE" id="PS50893"/>
    </source>
</evidence>
<keyword evidence="5" id="KW-0547">Nucleotide-binding</keyword>
<dbReference type="GO" id="GO:0016887">
    <property type="term" value="F:ATP hydrolysis activity"/>
    <property type="evidence" value="ECO:0007669"/>
    <property type="project" value="InterPro"/>
</dbReference>
<evidence type="ECO:0000256" key="5">
    <source>
        <dbReference type="ARBA" id="ARBA00022741"/>
    </source>
</evidence>
<comment type="similarity">
    <text evidence="2">Belongs to the ABC transporter superfamily.</text>
</comment>
<dbReference type="InterPro" id="IPR050388">
    <property type="entry name" value="ABC_Ni/Peptide_Import"/>
</dbReference>
<dbReference type="Pfam" id="PF08352">
    <property type="entry name" value="oligo_HPY"/>
    <property type="match status" value="1"/>
</dbReference>
<dbReference type="PROSITE" id="PS00211">
    <property type="entry name" value="ABC_TRANSPORTER_1"/>
    <property type="match status" value="1"/>
</dbReference>
<accession>K6DTG1</accession>
<evidence type="ECO:0000256" key="1">
    <source>
        <dbReference type="ARBA" id="ARBA00004202"/>
    </source>
</evidence>
<dbReference type="EMBL" id="AJLS01000003">
    <property type="protein sequence ID" value="EKN71659.1"/>
    <property type="molecule type" value="Genomic_DNA"/>
</dbReference>
<protein>
    <submittedName>
        <fullName evidence="9">Oligopeptide/dipeptide ABC transporter ATPase subunit</fullName>
    </submittedName>
</protein>
<dbReference type="PANTHER" id="PTHR43297:SF2">
    <property type="entry name" value="DIPEPTIDE TRANSPORT ATP-BINDING PROTEIN DPPD"/>
    <property type="match status" value="1"/>
</dbReference>
<evidence type="ECO:0000313" key="10">
    <source>
        <dbReference type="Proteomes" id="UP000006316"/>
    </source>
</evidence>
<evidence type="ECO:0000256" key="7">
    <source>
        <dbReference type="ARBA" id="ARBA00023136"/>
    </source>
</evidence>
<dbReference type="SMART" id="SM00382">
    <property type="entry name" value="AAA"/>
    <property type="match status" value="1"/>
</dbReference>
<proteinExistence type="inferred from homology"/>
<dbReference type="CDD" id="cd03257">
    <property type="entry name" value="ABC_NikE_OppD_transporters"/>
    <property type="match status" value="1"/>
</dbReference>
<dbReference type="NCBIfam" id="TIGR01727">
    <property type="entry name" value="oligo_HPY"/>
    <property type="match status" value="1"/>
</dbReference>
<dbReference type="RefSeq" id="WP_007083163.1">
    <property type="nucleotide sequence ID" value="NZ_AJLS01000003.1"/>
</dbReference>
<dbReference type="InterPro" id="IPR003593">
    <property type="entry name" value="AAA+_ATPase"/>
</dbReference>
<comment type="caution">
    <text evidence="9">The sequence shown here is derived from an EMBL/GenBank/DDBJ whole genome shotgun (WGS) entry which is preliminary data.</text>
</comment>
<keyword evidence="10" id="KW-1185">Reference proteome</keyword>
<dbReference type="eggNOG" id="COG0444">
    <property type="taxonomic scope" value="Bacteria"/>
</dbReference>
<name>K6DTG1_9BACI</name>
<evidence type="ECO:0000256" key="3">
    <source>
        <dbReference type="ARBA" id="ARBA00022448"/>
    </source>
</evidence>
<keyword evidence="7" id="KW-0472">Membrane</keyword>
<dbReference type="STRING" id="1117379.BABA_00600"/>
<keyword evidence="6" id="KW-0067">ATP-binding</keyword>
<dbReference type="Pfam" id="PF00005">
    <property type="entry name" value="ABC_tran"/>
    <property type="match status" value="1"/>
</dbReference>
<dbReference type="PROSITE" id="PS50893">
    <property type="entry name" value="ABC_TRANSPORTER_2"/>
    <property type="match status" value="1"/>
</dbReference>
<dbReference type="AlphaFoldDB" id="K6DTG1"/>
<dbReference type="Gene3D" id="3.40.50.300">
    <property type="entry name" value="P-loop containing nucleotide triphosphate hydrolases"/>
    <property type="match status" value="1"/>
</dbReference>
<dbReference type="InterPro" id="IPR013563">
    <property type="entry name" value="Oligopep_ABC_C"/>
</dbReference>
<dbReference type="GO" id="GO:0005886">
    <property type="term" value="C:plasma membrane"/>
    <property type="evidence" value="ECO:0007669"/>
    <property type="project" value="UniProtKB-SubCell"/>
</dbReference>
<gene>
    <name evidence="9" type="ORF">BABA_00600</name>
</gene>
<dbReference type="InterPro" id="IPR017871">
    <property type="entry name" value="ABC_transporter-like_CS"/>
</dbReference>